<reference evidence="2 3" key="1">
    <citation type="submission" date="2019-02" db="EMBL/GenBank/DDBJ databases">
        <title>Deep-cultivation of Planctomycetes and their phenomic and genomic characterization uncovers novel biology.</title>
        <authorList>
            <person name="Wiegand S."/>
            <person name="Jogler M."/>
            <person name="Boedeker C."/>
            <person name="Pinto D."/>
            <person name="Vollmers J."/>
            <person name="Rivas-Marin E."/>
            <person name="Kohn T."/>
            <person name="Peeters S.H."/>
            <person name="Heuer A."/>
            <person name="Rast P."/>
            <person name="Oberbeckmann S."/>
            <person name="Bunk B."/>
            <person name="Jeske O."/>
            <person name="Meyerdierks A."/>
            <person name="Storesund J.E."/>
            <person name="Kallscheuer N."/>
            <person name="Luecker S."/>
            <person name="Lage O.M."/>
            <person name="Pohl T."/>
            <person name="Merkel B.J."/>
            <person name="Hornburger P."/>
            <person name="Mueller R.-W."/>
            <person name="Bruemmer F."/>
            <person name="Labrenz M."/>
            <person name="Spormann A.M."/>
            <person name="Op Den Camp H."/>
            <person name="Overmann J."/>
            <person name="Amann R."/>
            <person name="Jetten M.S.M."/>
            <person name="Mascher T."/>
            <person name="Medema M.H."/>
            <person name="Devos D.P."/>
            <person name="Kaster A.-K."/>
            <person name="Ovreas L."/>
            <person name="Rohde M."/>
            <person name="Galperin M.Y."/>
            <person name="Jogler C."/>
        </authorList>
    </citation>
    <scope>NUCLEOTIDE SEQUENCE [LARGE SCALE GENOMIC DNA]</scope>
    <source>
        <strain evidence="2 3">Pla123a</strain>
    </source>
</reference>
<dbReference type="EMBL" id="SJPO01000009">
    <property type="protein sequence ID" value="TWT73791.1"/>
    <property type="molecule type" value="Genomic_DNA"/>
</dbReference>
<feature type="signal peptide" evidence="1">
    <location>
        <begin position="1"/>
        <end position="21"/>
    </location>
</feature>
<dbReference type="Proteomes" id="UP000318478">
    <property type="component" value="Unassembled WGS sequence"/>
</dbReference>
<dbReference type="OrthoDB" id="267377at2"/>
<keyword evidence="1" id="KW-0732">Signal</keyword>
<comment type="caution">
    <text evidence="2">The sequence shown here is derived from an EMBL/GenBank/DDBJ whole genome shotgun (WGS) entry which is preliminary data.</text>
</comment>
<proteinExistence type="predicted"/>
<evidence type="ECO:0000256" key="1">
    <source>
        <dbReference type="SAM" id="SignalP"/>
    </source>
</evidence>
<feature type="chain" id="PRO_5022682660" description="PEP-CTERM protein-sorting domain-containing protein" evidence="1">
    <location>
        <begin position="22"/>
        <end position="533"/>
    </location>
</feature>
<accession>A0A5C5YGS6</accession>
<dbReference type="RefSeq" id="WP_146589600.1">
    <property type="nucleotide sequence ID" value="NZ_SJPO01000009.1"/>
</dbReference>
<evidence type="ECO:0000313" key="3">
    <source>
        <dbReference type="Proteomes" id="UP000318478"/>
    </source>
</evidence>
<sequence length="533" mass="55030" precursor="true">MAAQISLALLLAISFAQVSSAFPVRTVALTGAQAPGALEGWRYSNMSQPAINAVGEVAFSGFARSPGANPTFRSGKWSEGGGSLHKIFLEGDPAPGVSPPDRFELGSATRINLAGQSALSVGLSDSNALYLEENGTLTLLVRTGQAAHGLAPDVSYSRVGQSPVVDDRGHVTFAMLLDVPGLFNAAGIWSNRSGEIAPVVVGYTLPSPPPTAISGVDSFRMNGSGELAYLVQYGNGQVTGVRAEGDGVTFEIAQTGLPAAGFPDGYSYARLDGPTINDAGHVAFTGGLTGPSIDPSNDKAIWEGGPDGLRVVSQLGAQAPGADSAANFSRFYWTNLNGEGGVTFVASLTGPSVTENDDVGLWSEVDSELKLIVREGEPAPGAPLGATFGSLSPNFLSNFVPHSNARGQVAFTAPLTGADITPENDQGLWVTNLAGEPQLVVCEGDLFDVNDDPLINDFRTISRVAINNITSSGGEDGLGSALNASGQLTMYLSFTDFSAGIFVVETLVPEPSSAATSILTLALLAAVRRRQPA</sequence>
<gene>
    <name evidence="2" type="ORF">Pla123a_36850</name>
</gene>
<dbReference type="NCBIfam" id="TIGR05002">
    <property type="entry name" value="NxxGxxAF_repeat"/>
    <property type="match status" value="5"/>
</dbReference>
<name>A0A5C5YGS6_9BACT</name>
<evidence type="ECO:0008006" key="4">
    <source>
        <dbReference type="Google" id="ProtNLM"/>
    </source>
</evidence>
<dbReference type="Pfam" id="PF24251">
    <property type="entry name" value="DUF7453"/>
    <property type="match status" value="1"/>
</dbReference>
<organism evidence="2 3">
    <name type="scientific">Posidoniimonas polymericola</name>
    <dbReference type="NCBI Taxonomy" id="2528002"/>
    <lineage>
        <taxon>Bacteria</taxon>
        <taxon>Pseudomonadati</taxon>
        <taxon>Planctomycetota</taxon>
        <taxon>Planctomycetia</taxon>
        <taxon>Pirellulales</taxon>
        <taxon>Lacipirellulaceae</taxon>
        <taxon>Posidoniimonas</taxon>
    </lineage>
</organism>
<keyword evidence="3" id="KW-1185">Reference proteome</keyword>
<protein>
    <recommendedName>
        <fullName evidence="4">PEP-CTERM protein-sorting domain-containing protein</fullName>
    </recommendedName>
</protein>
<dbReference type="AlphaFoldDB" id="A0A5C5YGS6"/>
<evidence type="ECO:0000313" key="2">
    <source>
        <dbReference type="EMBL" id="TWT73791.1"/>
    </source>
</evidence>
<dbReference type="InterPro" id="IPR055876">
    <property type="entry name" value="DUF7453"/>
</dbReference>